<keyword evidence="5 7" id="KW-0472">Membrane</keyword>
<comment type="caution">
    <text evidence="9">The sequence shown here is derived from an EMBL/GenBank/DDBJ whole genome shotgun (WGS) entry which is preliminary data.</text>
</comment>
<evidence type="ECO:0000256" key="4">
    <source>
        <dbReference type="ARBA" id="ARBA00022989"/>
    </source>
</evidence>
<feature type="domain" description="DUF202" evidence="8">
    <location>
        <begin position="51"/>
        <end position="133"/>
    </location>
</feature>
<feature type="transmembrane region" description="Helical" evidence="7">
    <location>
        <begin position="68"/>
        <end position="89"/>
    </location>
</feature>
<dbReference type="OrthoDB" id="199599at2759"/>
<evidence type="ECO:0000259" key="8">
    <source>
        <dbReference type="Pfam" id="PF02656"/>
    </source>
</evidence>
<dbReference type="EMBL" id="JADNRY010000001">
    <property type="protein sequence ID" value="KAF9078530.1"/>
    <property type="molecule type" value="Genomic_DNA"/>
</dbReference>
<dbReference type="Pfam" id="PF02656">
    <property type="entry name" value="DUF202"/>
    <property type="match status" value="1"/>
</dbReference>
<accession>A0A9P5QB63</accession>
<organism evidence="9 10">
    <name type="scientific">Rhodocollybia butyracea</name>
    <dbReference type="NCBI Taxonomy" id="206335"/>
    <lineage>
        <taxon>Eukaryota</taxon>
        <taxon>Fungi</taxon>
        <taxon>Dikarya</taxon>
        <taxon>Basidiomycota</taxon>
        <taxon>Agaricomycotina</taxon>
        <taxon>Agaricomycetes</taxon>
        <taxon>Agaricomycetidae</taxon>
        <taxon>Agaricales</taxon>
        <taxon>Marasmiineae</taxon>
        <taxon>Omphalotaceae</taxon>
        <taxon>Rhodocollybia</taxon>
    </lineage>
</organism>
<feature type="compositionally biased region" description="Pro residues" evidence="6">
    <location>
        <begin position="1"/>
        <end position="15"/>
    </location>
</feature>
<evidence type="ECO:0000313" key="10">
    <source>
        <dbReference type="Proteomes" id="UP000772434"/>
    </source>
</evidence>
<evidence type="ECO:0000256" key="2">
    <source>
        <dbReference type="ARBA" id="ARBA00022475"/>
    </source>
</evidence>
<name>A0A9P5QB63_9AGAR</name>
<evidence type="ECO:0000256" key="7">
    <source>
        <dbReference type="SAM" id="Phobius"/>
    </source>
</evidence>
<dbReference type="InterPro" id="IPR052053">
    <property type="entry name" value="IM_YidH-like"/>
</dbReference>
<dbReference type="InterPro" id="IPR003807">
    <property type="entry name" value="DUF202"/>
</dbReference>
<keyword evidence="2" id="KW-1003">Cell membrane</keyword>
<gene>
    <name evidence="9" type="ORF">BDP27DRAFT_1207042</name>
</gene>
<feature type="region of interest" description="Disordered" evidence="6">
    <location>
        <begin position="1"/>
        <end position="29"/>
    </location>
</feature>
<sequence length="169" mass="18347">MDTPFPPLSPSPSSSPSPDIYATNESQSSRTKLEKRFKPTLILENCGSVARDHLASERTFLAYSRTSLAIAATGVALVQLLTISIEASGQRPLHLEPTSTQIHKYARPLGAAMVIFSIILLITGLIRYFSIQKSLTLNQFPVARVLIIALSLPLGVLIIVTFCLLVAQT</sequence>
<dbReference type="AlphaFoldDB" id="A0A9P5QB63"/>
<evidence type="ECO:0000256" key="3">
    <source>
        <dbReference type="ARBA" id="ARBA00022692"/>
    </source>
</evidence>
<feature type="transmembrane region" description="Helical" evidence="7">
    <location>
        <begin position="142"/>
        <end position="167"/>
    </location>
</feature>
<feature type="transmembrane region" description="Helical" evidence="7">
    <location>
        <begin position="109"/>
        <end position="130"/>
    </location>
</feature>
<keyword evidence="3 7" id="KW-0812">Transmembrane</keyword>
<keyword evidence="10" id="KW-1185">Reference proteome</keyword>
<dbReference type="PANTHER" id="PTHR34187:SF2">
    <property type="entry name" value="DUF202 DOMAIN-CONTAINING PROTEIN"/>
    <property type="match status" value="1"/>
</dbReference>
<comment type="subcellular location">
    <subcellularLocation>
        <location evidence="1">Cell membrane</location>
        <topology evidence="1">Multi-pass membrane protein</topology>
    </subcellularLocation>
</comment>
<evidence type="ECO:0000256" key="6">
    <source>
        <dbReference type="SAM" id="MobiDB-lite"/>
    </source>
</evidence>
<dbReference type="Proteomes" id="UP000772434">
    <property type="component" value="Unassembled WGS sequence"/>
</dbReference>
<evidence type="ECO:0000256" key="1">
    <source>
        <dbReference type="ARBA" id="ARBA00004651"/>
    </source>
</evidence>
<protein>
    <recommendedName>
        <fullName evidence="8">DUF202 domain-containing protein</fullName>
    </recommendedName>
</protein>
<evidence type="ECO:0000313" key="9">
    <source>
        <dbReference type="EMBL" id="KAF9078530.1"/>
    </source>
</evidence>
<reference evidence="9" key="1">
    <citation type="submission" date="2020-11" db="EMBL/GenBank/DDBJ databases">
        <authorList>
            <consortium name="DOE Joint Genome Institute"/>
            <person name="Ahrendt S."/>
            <person name="Riley R."/>
            <person name="Andreopoulos W."/>
            <person name="Labutti K."/>
            <person name="Pangilinan J."/>
            <person name="Ruiz-Duenas F.J."/>
            <person name="Barrasa J.M."/>
            <person name="Sanchez-Garcia M."/>
            <person name="Camarero S."/>
            <person name="Miyauchi S."/>
            <person name="Serrano A."/>
            <person name="Linde D."/>
            <person name="Babiker R."/>
            <person name="Drula E."/>
            <person name="Ayuso-Fernandez I."/>
            <person name="Pacheco R."/>
            <person name="Padilla G."/>
            <person name="Ferreira P."/>
            <person name="Barriuso J."/>
            <person name="Kellner H."/>
            <person name="Castanera R."/>
            <person name="Alfaro M."/>
            <person name="Ramirez L."/>
            <person name="Pisabarro A.G."/>
            <person name="Kuo A."/>
            <person name="Tritt A."/>
            <person name="Lipzen A."/>
            <person name="He G."/>
            <person name="Yan M."/>
            <person name="Ng V."/>
            <person name="Cullen D."/>
            <person name="Martin F."/>
            <person name="Rosso M.-N."/>
            <person name="Henrissat B."/>
            <person name="Hibbett D."/>
            <person name="Martinez A.T."/>
            <person name="Grigoriev I.V."/>
        </authorList>
    </citation>
    <scope>NUCLEOTIDE SEQUENCE</scope>
    <source>
        <strain evidence="9">AH 40177</strain>
    </source>
</reference>
<proteinExistence type="predicted"/>
<dbReference type="PANTHER" id="PTHR34187">
    <property type="entry name" value="FGR18P"/>
    <property type="match status" value="1"/>
</dbReference>
<dbReference type="GO" id="GO:0005886">
    <property type="term" value="C:plasma membrane"/>
    <property type="evidence" value="ECO:0007669"/>
    <property type="project" value="UniProtKB-SubCell"/>
</dbReference>
<keyword evidence="4 7" id="KW-1133">Transmembrane helix</keyword>
<evidence type="ECO:0000256" key="5">
    <source>
        <dbReference type="ARBA" id="ARBA00023136"/>
    </source>
</evidence>